<keyword evidence="1" id="KW-1133">Transmembrane helix</keyword>
<evidence type="ECO:0000256" key="1">
    <source>
        <dbReference type="SAM" id="Phobius"/>
    </source>
</evidence>
<feature type="transmembrane region" description="Helical" evidence="1">
    <location>
        <begin position="7"/>
        <end position="26"/>
    </location>
</feature>
<proteinExistence type="predicted"/>
<evidence type="ECO:0000313" key="3">
    <source>
        <dbReference type="Proteomes" id="UP001432027"/>
    </source>
</evidence>
<name>A0AAV5SIX9_9BILA</name>
<evidence type="ECO:0000313" key="2">
    <source>
        <dbReference type="EMBL" id="GMS80115.1"/>
    </source>
</evidence>
<accession>A0AAV5SIX9</accession>
<reference evidence="2" key="1">
    <citation type="submission" date="2023-10" db="EMBL/GenBank/DDBJ databases">
        <title>Genome assembly of Pristionchus species.</title>
        <authorList>
            <person name="Yoshida K."/>
            <person name="Sommer R.J."/>
        </authorList>
    </citation>
    <scope>NUCLEOTIDE SEQUENCE</scope>
    <source>
        <strain evidence="2">RS0144</strain>
    </source>
</reference>
<sequence>IRISMDAWLIGLSSGIAVFAFVFSLLTCTLFCCRDAPNGNSQEEKIDNLGDAYTEEIKRLLSRCDSVDSDRRLRSQLPSTNGSPSIHRAGSRISRFKEPLTIPLEHSTIDEEIESAPHQKDIMASTYENCRIEEETIAPSTIVNCPEKIILPSSSPLHYSPKLLLPKLSVTSPSFTNLVLLDGEVESEGDERTPLVKEDTIQDLSIIPKFRKSEKRADNEMWEAKRKTWRGIIDAVEGCSSIDDCIPSTSLSIVS</sequence>
<dbReference type="EMBL" id="BTSX01000001">
    <property type="protein sequence ID" value="GMS80115.1"/>
    <property type="molecule type" value="Genomic_DNA"/>
</dbReference>
<feature type="non-terminal residue" evidence="2">
    <location>
        <position position="1"/>
    </location>
</feature>
<dbReference type="AlphaFoldDB" id="A0AAV5SIX9"/>
<gene>
    <name evidence="2" type="ORF">PENTCL1PPCAC_2290</name>
</gene>
<comment type="caution">
    <text evidence="2">The sequence shown here is derived from an EMBL/GenBank/DDBJ whole genome shotgun (WGS) entry which is preliminary data.</text>
</comment>
<dbReference type="Proteomes" id="UP001432027">
    <property type="component" value="Unassembled WGS sequence"/>
</dbReference>
<keyword evidence="1" id="KW-0472">Membrane</keyword>
<feature type="non-terminal residue" evidence="2">
    <location>
        <position position="255"/>
    </location>
</feature>
<protein>
    <submittedName>
        <fullName evidence="2">Uncharacterized protein</fullName>
    </submittedName>
</protein>
<keyword evidence="3" id="KW-1185">Reference proteome</keyword>
<keyword evidence="1" id="KW-0812">Transmembrane</keyword>
<organism evidence="2 3">
    <name type="scientific">Pristionchus entomophagus</name>
    <dbReference type="NCBI Taxonomy" id="358040"/>
    <lineage>
        <taxon>Eukaryota</taxon>
        <taxon>Metazoa</taxon>
        <taxon>Ecdysozoa</taxon>
        <taxon>Nematoda</taxon>
        <taxon>Chromadorea</taxon>
        <taxon>Rhabditida</taxon>
        <taxon>Rhabditina</taxon>
        <taxon>Diplogasteromorpha</taxon>
        <taxon>Diplogasteroidea</taxon>
        <taxon>Neodiplogasteridae</taxon>
        <taxon>Pristionchus</taxon>
    </lineage>
</organism>